<dbReference type="GO" id="GO:0070063">
    <property type="term" value="F:RNA polymerase binding"/>
    <property type="evidence" value="ECO:0007669"/>
    <property type="project" value="InterPro"/>
</dbReference>
<sequence>MSRAFVKEDSDAPESLPERTISDLPNYMTPSGHDAIQQRLAELIAERDALVTGDLQDRSQLPMLERDIRYFQARLQSAQVIEPRDALPGKVIFGCWVSFVDSNGEHHRYRIVGEDEALEHGSGHHHLISWASPLGRALLGAAIGDTVTWPKPSGDLEIEITDIEC</sequence>
<dbReference type="Pfam" id="PF01272">
    <property type="entry name" value="GreA_GreB"/>
    <property type="match status" value="1"/>
</dbReference>
<proteinExistence type="predicted"/>
<feature type="region of interest" description="Disordered" evidence="1">
    <location>
        <begin position="1"/>
        <end position="29"/>
    </location>
</feature>
<organism evidence="3 4">
    <name type="scientific">Modicisalibacter muralis</name>
    <dbReference type="NCBI Taxonomy" id="119000"/>
    <lineage>
        <taxon>Bacteria</taxon>
        <taxon>Pseudomonadati</taxon>
        <taxon>Pseudomonadota</taxon>
        <taxon>Gammaproteobacteria</taxon>
        <taxon>Oceanospirillales</taxon>
        <taxon>Halomonadaceae</taxon>
        <taxon>Modicisalibacter</taxon>
    </lineage>
</organism>
<dbReference type="SUPFAM" id="SSF46557">
    <property type="entry name" value="GreA transcript cleavage protein, N-terminal domain"/>
    <property type="match status" value="1"/>
</dbReference>
<keyword evidence="3" id="KW-0251">Elongation factor</keyword>
<evidence type="ECO:0000313" key="3">
    <source>
        <dbReference type="EMBL" id="SDM21171.1"/>
    </source>
</evidence>
<dbReference type="GO" id="GO:0006354">
    <property type="term" value="P:DNA-templated transcription elongation"/>
    <property type="evidence" value="ECO:0007669"/>
    <property type="project" value="TreeGrafter"/>
</dbReference>
<reference evidence="3 4" key="1">
    <citation type="submission" date="2016-10" db="EMBL/GenBank/DDBJ databases">
        <authorList>
            <person name="de Groot N.N."/>
        </authorList>
    </citation>
    <scope>NUCLEOTIDE SEQUENCE [LARGE SCALE GENOMIC DNA]</scope>
    <source>
        <strain evidence="3 4">DSM 14789</strain>
    </source>
</reference>
<dbReference type="Proteomes" id="UP000198654">
    <property type="component" value="Unassembled WGS sequence"/>
</dbReference>
<evidence type="ECO:0000259" key="2">
    <source>
        <dbReference type="Pfam" id="PF01272"/>
    </source>
</evidence>
<accession>A0A1G9RDC6</accession>
<dbReference type="SUPFAM" id="SSF54534">
    <property type="entry name" value="FKBP-like"/>
    <property type="match status" value="1"/>
</dbReference>
<dbReference type="InterPro" id="IPR036953">
    <property type="entry name" value="GreA/GreB_C_sf"/>
</dbReference>
<dbReference type="InterPro" id="IPR036805">
    <property type="entry name" value="Tscrpt_elong_fac_GreA/B_N_sf"/>
</dbReference>
<feature type="compositionally biased region" description="Basic and acidic residues" evidence="1">
    <location>
        <begin position="1"/>
        <end position="21"/>
    </location>
</feature>
<protein>
    <submittedName>
        <fullName evidence="3">Transcription elongation factor, GreA/GreB family</fullName>
    </submittedName>
</protein>
<evidence type="ECO:0000256" key="1">
    <source>
        <dbReference type="SAM" id="MobiDB-lite"/>
    </source>
</evidence>
<dbReference type="AlphaFoldDB" id="A0A1G9RDC6"/>
<dbReference type="STRING" id="119000.SAMN05661010_03668"/>
<keyword evidence="3" id="KW-0648">Protein biosynthesis</keyword>
<name>A0A1G9RDC6_9GAMM</name>
<dbReference type="PROSITE" id="PS00830">
    <property type="entry name" value="GREAB_2"/>
    <property type="match status" value="1"/>
</dbReference>
<dbReference type="InterPro" id="IPR001437">
    <property type="entry name" value="Tscrpt_elong_fac_GreA/B_C"/>
</dbReference>
<feature type="domain" description="Transcription elongation factor GreA/GreB C-terminal" evidence="2">
    <location>
        <begin position="89"/>
        <end position="164"/>
    </location>
</feature>
<dbReference type="GO" id="GO:0003677">
    <property type="term" value="F:DNA binding"/>
    <property type="evidence" value="ECO:0007669"/>
    <property type="project" value="InterPro"/>
</dbReference>
<gene>
    <name evidence="3" type="ORF">SAMN05661010_03668</name>
</gene>
<dbReference type="PIRSF" id="PIRSF006092">
    <property type="entry name" value="GreA_GreB"/>
    <property type="match status" value="1"/>
</dbReference>
<dbReference type="PANTHER" id="PTHR30437:SF6">
    <property type="entry name" value="TRANSCRIPTION ELONGATION FACTOR GREB"/>
    <property type="match status" value="1"/>
</dbReference>
<dbReference type="InterPro" id="IPR018151">
    <property type="entry name" value="TF_GreA/GreB_CS"/>
</dbReference>
<dbReference type="RefSeq" id="WP_089730720.1">
    <property type="nucleotide sequence ID" value="NZ_FNGI01000014.1"/>
</dbReference>
<dbReference type="EMBL" id="FNGI01000014">
    <property type="protein sequence ID" value="SDM21171.1"/>
    <property type="molecule type" value="Genomic_DNA"/>
</dbReference>
<keyword evidence="4" id="KW-1185">Reference proteome</keyword>
<dbReference type="GO" id="GO:0032784">
    <property type="term" value="P:regulation of DNA-templated transcription elongation"/>
    <property type="evidence" value="ECO:0007669"/>
    <property type="project" value="InterPro"/>
</dbReference>
<dbReference type="Gene3D" id="3.10.50.30">
    <property type="entry name" value="Transcription elongation factor, GreA/GreB, C-terminal domain"/>
    <property type="match status" value="1"/>
</dbReference>
<dbReference type="InterPro" id="IPR023459">
    <property type="entry name" value="Tscrpt_elong_fac_GreA/B_fam"/>
</dbReference>
<dbReference type="OrthoDB" id="8537952at2"/>
<dbReference type="GO" id="GO:0003746">
    <property type="term" value="F:translation elongation factor activity"/>
    <property type="evidence" value="ECO:0007669"/>
    <property type="project" value="UniProtKB-KW"/>
</dbReference>
<evidence type="ECO:0000313" key="4">
    <source>
        <dbReference type="Proteomes" id="UP000198654"/>
    </source>
</evidence>
<dbReference type="PANTHER" id="PTHR30437">
    <property type="entry name" value="TRANSCRIPTION ELONGATION FACTOR GREA"/>
    <property type="match status" value="1"/>
</dbReference>